<evidence type="ECO:0000256" key="2">
    <source>
        <dbReference type="ARBA" id="ARBA00012679"/>
    </source>
</evidence>
<evidence type="ECO:0000313" key="15">
    <source>
        <dbReference type="Proteomes" id="UP000184089"/>
    </source>
</evidence>
<keyword evidence="6" id="KW-0249">Electron transport</keyword>
<dbReference type="GO" id="GO:0050605">
    <property type="term" value="F:superoxide reductase activity"/>
    <property type="evidence" value="ECO:0007669"/>
    <property type="project" value="UniProtKB-EC"/>
</dbReference>
<comment type="caution">
    <text evidence="14">The sequence shown here is derived from an EMBL/GenBank/DDBJ whole genome shotgun (WGS) entry which is preliminary data.</text>
</comment>
<dbReference type="InterPro" id="IPR036073">
    <property type="entry name" value="Desulfoferrodoxin_Fe-bd_dom_sf"/>
</dbReference>
<evidence type="ECO:0000259" key="12">
    <source>
        <dbReference type="Pfam" id="PF06397"/>
    </source>
</evidence>
<comment type="catalytic activity">
    <reaction evidence="10">
        <text>reduced [rubredoxin] + superoxide + 2 H(+) = oxidized [rubredoxin] + H2O2</text>
        <dbReference type="Rhea" id="RHEA:21324"/>
        <dbReference type="Rhea" id="RHEA-COMP:10302"/>
        <dbReference type="Rhea" id="RHEA-COMP:10303"/>
        <dbReference type="ChEBI" id="CHEBI:15378"/>
        <dbReference type="ChEBI" id="CHEBI:16240"/>
        <dbReference type="ChEBI" id="CHEBI:18421"/>
        <dbReference type="ChEBI" id="CHEBI:29033"/>
        <dbReference type="ChEBI" id="CHEBI:29034"/>
        <dbReference type="EC" id="1.15.1.2"/>
    </reaction>
</comment>
<reference evidence="15" key="1">
    <citation type="submission" date="2016-11" db="EMBL/GenBank/DDBJ databases">
        <authorList>
            <person name="Jaros S."/>
            <person name="Januszkiewicz K."/>
            <person name="Wedrychowicz H."/>
        </authorList>
    </citation>
    <scope>NUCLEOTIDE SEQUENCE [LARGE SCALE GENOMIC DNA]</scope>
    <source>
        <strain evidence="15">DSM 4029</strain>
    </source>
</reference>
<evidence type="ECO:0000256" key="3">
    <source>
        <dbReference type="ARBA" id="ARBA00014839"/>
    </source>
</evidence>
<dbReference type="InterPro" id="IPR002742">
    <property type="entry name" value="Desulfoferrodoxin_Fe-bd_dom"/>
</dbReference>
<evidence type="ECO:0000256" key="1">
    <source>
        <dbReference type="ARBA" id="ARBA00005941"/>
    </source>
</evidence>
<gene>
    <name evidence="13" type="ORF">GT747_05080</name>
    <name evidence="14" type="ORF">SAMN05444424_1590</name>
</gene>
<dbReference type="PANTHER" id="PTHR36541">
    <property type="entry name" value="SUPEROXIDE REDUCTASE-RELATED"/>
    <property type="match status" value="1"/>
</dbReference>
<evidence type="ECO:0000259" key="11">
    <source>
        <dbReference type="Pfam" id="PF01880"/>
    </source>
</evidence>
<dbReference type="PANTHER" id="PTHR36541:SF1">
    <property type="entry name" value="SUPEROXIDE REDUCTASE-RELATED"/>
    <property type="match status" value="1"/>
</dbReference>
<comment type="function">
    <text evidence="8">Catalyzes the one-electron reduction of superoxide anion radical to hydrogen peroxide at a nonheme ferrous iron center. Plays a fundamental role in case of oxidative stress via its superoxide detoxification activity.</text>
</comment>
<dbReference type="GO" id="GO:0005506">
    <property type="term" value="F:iron ion binding"/>
    <property type="evidence" value="ECO:0007669"/>
    <property type="project" value="InterPro"/>
</dbReference>
<evidence type="ECO:0000256" key="4">
    <source>
        <dbReference type="ARBA" id="ARBA00022448"/>
    </source>
</evidence>
<evidence type="ECO:0000256" key="6">
    <source>
        <dbReference type="ARBA" id="ARBA00022982"/>
    </source>
</evidence>
<reference evidence="14" key="2">
    <citation type="submission" date="2016-11" db="EMBL/GenBank/DDBJ databases">
        <authorList>
            <person name="Varghese N."/>
            <person name="Submissions S."/>
        </authorList>
    </citation>
    <scope>NUCLEOTIDE SEQUENCE</scope>
    <source>
        <strain evidence="14">DSM 4029</strain>
    </source>
</reference>
<dbReference type="Pfam" id="PF01880">
    <property type="entry name" value="Desulfoferrodox"/>
    <property type="match status" value="1"/>
</dbReference>
<evidence type="ECO:0000256" key="8">
    <source>
        <dbReference type="ARBA" id="ARBA00024690"/>
    </source>
</evidence>
<sequence>MKFYKCDICGKIVEMVEPTSVPTICCGQPMGELHPGTTDGAVEKHLPIVQIDGNAVHVCVGSAEHPMTPEHSIRWIALETKNGVRQCKSLSPDQRPVATFWLDPGDQAEAVYEYCNLHGLWKEEYPFQ</sequence>
<dbReference type="InterPro" id="IPR004462">
    <property type="entry name" value="Desulfoferrodoxin_N"/>
</dbReference>
<dbReference type="InterPro" id="IPR051233">
    <property type="entry name" value="Desulfoferrodoxin_SOR"/>
</dbReference>
<dbReference type="Proteomes" id="UP000474718">
    <property type="component" value="Unassembled WGS sequence"/>
</dbReference>
<dbReference type="Gene3D" id="2.20.28.100">
    <property type="entry name" value="Desulphoferrodoxin, N-terminal domain"/>
    <property type="match status" value="1"/>
</dbReference>
<keyword evidence="7" id="KW-0408">Iron</keyword>
<proteinExistence type="inferred from homology"/>
<dbReference type="EC" id="1.15.1.2" evidence="2"/>
<keyword evidence="5" id="KW-0479">Metal-binding</keyword>
<organism evidence="14 15">
    <name type="scientific">Bittarella massiliensis</name>
    <name type="common">ex Durand et al. 2017</name>
    <dbReference type="NCBI Taxonomy" id="1720313"/>
    <lineage>
        <taxon>Bacteria</taxon>
        <taxon>Bacillati</taxon>
        <taxon>Bacillota</taxon>
        <taxon>Clostridia</taxon>
        <taxon>Eubacteriales</taxon>
        <taxon>Oscillospiraceae</taxon>
        <taxon>Bittarella (ex Durand et al. 2017)</taxon>
    </lineage>
</organism>
<dbReference type="Gene3D" id="2.60.40.730">
    <property type="entry name" value="SOR catalytic domain"/>
    <property type="match status" value="1"/>
</dbReference>
<dbReference type="EMBL" id="FQVY01000002">
    <property type="protein sequence ID" value="SHG13249.1"/>
    <property type="molecule type" value="Genomic_DNA"/>
</dbReference>
<dbReference type="Pfam" id="PF06397">
    <property type="entry name" value="Desulfoferrod_N"/>
    <property type="match status" value="1"/>
</dbReference>
<protein>
    <recommendedName>
        <fullName evidence="3">Desulfoferrodoxin</fullName>
        <ecNumber evidence="2">1.15.1.2</ecNumber>
    </recommendedName>
    <alternativeName>
        <fullName evidence="9">Superoxide reductase</fullName>
    </alternativeName>
</protein>
<dbReference type="SUPFAM" id="SSF49367">
    <property type="entry name" value="Superoxide reductase-like"/>
    <property type="match status" value="1"/>
</dbReference>
<feature type="domain" description="Desulfoferrodoxin ferrous iron-binding" evidence="11">
    <location>
        <begin position="38"/>
        <end position="123"/>
    </location>
</feature>
<evidence type="ECO:0000256" key="5">
    <source>
        <dbReference type="ARBA" id="ARBA00022723"/>
    </source>
</evidence>
<dbReference type="AlphaFoldDB" id="A0AAQ1RW05"/>
<dbReference type="EMBL" id="WWVX01000002">
    <property type="protein sequence ID" value="MZL69142.1"/>
    <property type="molecule type" value="Genomic_DNA"/>
</dbReference>
<dbReference type="InterPro" id="IPR038094">
    <property type="entry name" value="Desulfoferrodoxin_N_sf"/>
</dbReference>
<evidence type="ECO:0000313" key="13">
    <source>
        <dbReference type="EMBL" id="MZL69142.1"/>
    </source>
</evidence>
<evidence type="ECO:0000256" key="9">
    <source>
        <dbReference type="ARBA" id="ARBA00031398"/>
    </source>
</evidence>
<feature type="domain" description="Desulfoferrodoxin N-terminal" evidence="12">
    <location>
        <begin position="2"/>
        <end position="31"/>
    </location>
</feature>
<evidence type="ECO:0000256" key="10">
    <source>
        <dbReference type="ARBA" id="ARBA00047448"/>
    </source>
</evidence>
<evidence type="ECO:0000313" key="16">
    <source>
        <dbReference type="Proteomes" id="UP000474718"/>
    </source>
</evidence>
<dbReference type="SUPFAM" id="SSF57802">
    <property type="entry name" value="Rubredoxin-like"/>
    <property type="match status" value="1"/>
</dbReference>
<evidence type="ECO:0000256" key="7">
    <source>
        <dbReference type="ARBA" id="ARBA00023004"/>
    </source>
</evidence>
<comment type="similarity">
    <text evidence="1">Belongs to the desulfoferrodoxin family.</text>
</comment>
<name>A0AAQ1RW05_9FIRM</name>
<dbReference type="RefSeq" id="WP_021658064.1">
    <property type="nucleotide sequence ID" value="NZ_FQVY01000002.1"/>
</dbReference>
<dbReference type="Proteomes" id="UP000184089">
    <property type="component" value="Unassembled WGS sequence"/>
</dbReference>
<evidence type="ECO:0000313" key="14">
    <source>
        <dbReference type="EMBL" id="SHG13249.1"/>
    </source>
</evidence>
<keyword evidence="4" id="KW-0813">Transport</keyword>
<accession>A0AAQ1RW05</accession>
<reference evidence="13 16" key="3">
    <citation type="journal article" date="2019" name="Nat. Med.">
        <title>A library of human gut bacterial isolates paired with longitudinal multiomics data enables mechanistic microbiome research.</title>
        <authorList>
            <person name="Poyet M."/>
            <person name="Groussin M."/>
            <person name="Gibbons S.M."/>
            <person name="Avila-Pacheco J."/>
            <person name="Jiang X."/>
            <person name="Kearney S.M."/>
            <person name="Perrotta A.R."/>
            <person name="Berdy B."/>
            <person name="Zhao S."/>
            <person name="Lieberman T.D."/>
            <person name="Swanson P.K."/>
            <person name="Smith M."/>
            <person name="Roesemann S."/>
            <person name="Alexander J.E."/>
            <person name="Rich S.A."/>
            <person name="Livny J."/>
            <person name="Vlamakis H."/>
            <person name="Clish C."/>
            <person name="Bullock K."/>
            <person name="Deik A."/>
            <person name="Scott J."/>
            <person name="Pierce K.A."/>
            <person name="Xavier R.J."/>
            <person name="Alm E.J."/>
        </authorList>
    </citation>
    <scope>NUCLEOTIDE SEQUENCE [LARGE SCALE GENOMIC DNA]</scope>
    <source>
        <strain evidence="13 16">BIOML-A2</strain>
    </source>
</reference>
<keyword evidence="16" id="KW-1185">Reference proteome</keyword>